<dbReference type="EMBL" id="AOFI03000734">
    <property type="protein sequence ID" value="KAF4315686.1"/>
    <property type="molecule type" value="Genomic_DNA"/>
</dbReference>
<dbReference type="PANTHER" id="PTHR12092">
    <property type="entry name" value="PLECKSTRIN"/>
    <property type="match status" value="1"/>
</dbReference>
<dbReference type="Proteomes" id="UP000702964">
    <property type="component" value="Unassembled WGS sequence"/>
</dbReference>
<accession>A0A8J4S7Y3</accession>
<organism evidence="3 4">
    <name type="scientific">Phytophthora kernoviae 00238/432</name>
    <dbReference type="NCBI Taxonomy" id="1284355"/>
    <lineage>
        <taxon>Eukaryota</taxon>
        <taxon>Sar</taxon>
        <taxon>Stramenopiles</taxon>
        <taxon>Oomycota</taxon>
        <taxon>Peronosporomycetes</taxon>
        <taxon>Peronosporales</taxon>
        <taxon>Peronosporaceae</taxon>
        <taxon>Phytophthora</taxon>
    </lineage>
</organism>
<name>A0A8J4S7Y3_9STRA</name>
<gene>
    <name evidence="3" type="ORF">G195_010804</name>
</gene>
<dbReference type="InterPro" id="IPR001478">
    <property type="entry name" value="PDZ"/>
</dbReference>
<dbReference type="GO" id="GO:0030036">
    <property type="term" value="P:actin cytoskeleton organization"/>
    <property type="evidence" value="ECO:0007669"/>
    <property type="project" value="TreeGrafter"/>
</dbReference>
<proteinExistence type="predicted"/>
<feature type="compositionally biased region" description="Basic and acidic residues" evidence="1">
    <location>
        <begin position="14"/>
        <end position="25"/>
    </location>
</feature>
<evidence type="ECO:0000313" key="4">
    <source>
        <dbReference type="Proteomes" id="UP000702964"/>
    </source>
</evidence>
<evidence type="ECO:0000256" key="1">
    <source>
        <dbReference type="SAM" id="MobiDB-lite"/>
    </source>
</evidence>
<dbReference type="GO" id="GO:0005886">
    <property type="term" value="C:plasma membrane"/>
    <property type="evidence" value="ECO:0007669"/>
    <property type="project" value="TreeGrafter"/>
</dbReference>
<dbReference type="InterPro" id="IPR037370">
    <property type="entry name" value="Pleckstrin"/>
</dbReference>
<dbReference type="Gene3D" id="2.30.42.10">
    <property type="match status" value="2"/>
</dbReference>
<dbReference type="SMART" id="SM00228">
    <property type="entry name" value="PDZ"/>
    <property type="match status" value="2"/>
</dbReference>
<dbReference type="AlphaFoldDB" id="A0A8J4S7Y3"/>
<dbReference type="SUPFAM" id="SSF50156">
    <property type="entry name" value="PDZ domain-like"/>
    <property type="match status" value="2"/>
</dbReference>
<feature type="non-terminal residue" evidence="3">
    <location>
        <position position="286"/>
    </location>
</feature>
<feature type="domain" description="PDZ" evidence="2">
    <location>
        <begin position="147"/>
        <end position="222"/>
    </location>
</feature>
<evidence type="ECO:0000259" key="2">
    <source>
        <dbReference type="PROSITE" id="PS50106"/>
    </source>
</evidence>
<comment type="caution">
    <text evidence="3">The sequence shown here is derived from an EMBL/GenBank/DDBJ whole genome shotgun (WGS) entry which is preliminary data.</text>
</comment>
<sequence>MSCSSENSGYRENQTGEKAADKAEGGSDNDLAPEVVVIELPAKEKLGVKLMPPKDGVINHGLEIDNITNPLLKDKVQAGDLIVAFGGQSVDGMDFSSAIDLIRKMPRPLAISFEIDELRRQQVVQEKFQASMVNDLNSLTTYDVMFDNGPMGLNLEEAVRYGIDGAVVRALKGQAKTSGMITVGDIVYKVNETDVLLMPYLEVMNVLRNALAPKTLQFVPKDKLADVQRVNYQYSKSFRLRESTSHVKQILMNNPHVVKDEDNDGDDSQSIAQLILDNKAATIKKG</sequence>
<reference evidence="3" key="1">
    <citation type="journal article" date="2015" name="Genom Data">
        <title>Draft genome sequences of Phytophthora kernoviae and Phytophthora ramorum lineage EU2 from Scotland.</title>
        <authorList>
            <person name="Sambles C."/>
            <person name="Schlenzig A."/>
            <person name="O'Neill P."/>
            <person name="Grant M."/>
            <person name="Studholme D.J."/>
        </authorList>
    </citation>
    <scope>NUCLEOTIDE SEQUENCE</scope>
    <source>
        <strain evidence="3">00238/432</strain>
    </source>
</reference>
<protein>
    <recommendedName>
        <fullName evidence="2">PDZ domain-containing protein</fullName>
    </recommendedName>
</protein>
<dbReference type="PROSITE" id="PS50106">
    <property type="entry name" value="PDZ"/>
    <property type="match status" value="2"/>
</dbReference>
<feature type="compositionally biased region" description="Polar residues" evidence="1">
    <location>
        <begin position="1"/>
        <end position="13"/>
    </location>
</feature>
<feature type="region of interest" description="Disordered" evidence="1">
    <location>
        <begin position="1"/>
        <end position="28"/>
    </location>
</feature>
<feature type="domain" description="PDZ" evidence="2">
    <location>
        <begin position="35"/>
        <end position="117"/>
    </location>
</feature>
<dbReference type="PANTHER" id="PTHR12092:SF16">
    <property type="entry name" value="PH DOMAIN-CONTAINING PROTEIN"/>
    <property type="match status" value="1"/>
</dbReference>
<reference evidence="3" key="2">
    <citation type="submission" date="2020-02" db="EMBL/GenBank/DDBJ databases">
        <authorList>
            <person name="Studholme D.J."/>
        </authorList>
    </citation>
    <scope>NUCLEOTIDE SEQUENCE</scope>
    <source>
        <strain evidence="3">00238/432</strain>
    </source>
</reference>
<dbReference type="InterPro" id="IPR036034">
    <property type="entry name" value="PDZ_sf"/>
</dbReference>
<evidence type="ECO:0000313" key="3">
    <source>
        <dbReference type="EMBL" id="KAF4315686.1"/>
    </source>
</evidence>